<dbReference type="InterPro" id="IPR001412">
    <property type="entry name" value="aa-tRNA-synth_I_CS"/>
</dbReference>
<comment type="subcellular location">
    <subcellularLocation>
        <location evidence="8">Cytoplasm</location>
    </subcellularLocation>
</comment>
<evidence type="ECO:0000259" key="10">
    <source>
        <dbReference type="Pfam" id="PF19269"/>
    </source>
</evidence>
<dbReference type="InterPro" id="IPR049940">
    <property type="entry name" value="GluQ/Sye"/>
</dbReference>
<accession>K4LG20</accession>
<feature type="short sequence motif" description="'HIGH' region" evidence="8">
    <location>
        <begin position="11"/>
        <end position="21"/>
    </location>
</feature>
<gene>
    <name evidence="8 11" type="primary">gltX</name>
    <name evidence="11" type="ordered locus">Tph_c17650</name>
</gene>
<dbReference type="CDD" id="cd00808">
    <property type="entry name" value="GluRS_core"/>
    <property type="match status" value="1"/>
</dbReference>
<dbReference type="Gene3D" id="1.10.10.350">
    <property type="match status" value="1"/>
</dbReference>
<keyword evidence="7 8" id="KW-0030">Aminoacyl-tRNA synthetase</keyword>
<dbReference type="eggNOG" id="COG1384">
    <property type="taxonomic scope" value="Bacteria"/>
</dbReference>
<keyword evidence="5 8" id="KW-0067">ATP-binding</keyword>
<dbReference type="Gene3D" id="1.10.8.70">
    <property type="entry name" value="Glutamate-tRNA synthetase, class I, anticodon-binding domain 1"/>
    <property type="match status" value="1"/>
</dbReference>
<dbReference type="eggNOG" id="COG0008">
    <property type="taxonomic scope" value="Bacteria"/>
</dbReference>
<dbReference type="GO" id="GO:0000049">
    <property type="term" value="F:tRNA binding"/>
    <property type="evidence" value="ECO:0007669"/>
    <property type="project" value="InterPro"/>
</dbReference>
<dbReference type="PANTHER" id="PTHR43311:SF2">
    <property type="entry name" value="GLUTAMATE--TRNA LIGASE, MITOCHONDRIAL-RELATED"/>
    <property type="match status" value="1"/>
</dbReference>
<evidence type="ECO:0000256" key="4">
    <source>
        <dbReference type="ARBA" id="ARBA00022741"/>
    </source>
</evidence>
<dbReference type="EMBL" id="CP003732">
    <property type="protein sequence ID" value="AFV11966.1"/>
    <property type="molecule type" value="Genomic_DNA"/>
</dbReference>
<dbReference type="SUPFAM" id="SSF52374">
    <property type="entry name" value="Nucleotidylyl transferase"/>
    <property type="match status" value="1"/>
</dbReference>
<dbReference type="GO" id="GO:0004818">
    <property type="term" value="F:glutamate-tRNA ligase activity"/>
    <property type="evidence" value="ECO:0007669"/>
    <property type="project" value="UniProtKB-UniRule"/>
</dbReference>
<feature type="binding site" evidence="8">
    <location>
        <position position="110"/>
    </location>
    <ligand>
        <name>Zn(2+)</name>
        <dbReference type="ChEBI" id="CHEBI:29105"/>
    </ligand>
</feature>
<comment type="catalytic activity">
    <reaction evidence="8">
        <text>tRNA(Glu) + L-glutamate + ATP = L-glutamyl-tRNA(Glu) + AMP + diphosphate</text>
        <dbReference type="Rhea" id="RHEA:23540"/>
        <dbReference type="Rhea" id="RHEA-COMP:9663"/>
        <dbReference type="Rhea" id="RHEA-COMP:9680"/>
        <dbReference type="ChEBI" id="CHEBI:29985"/>
        <dbReference type="ChEBI" id="CHEBI:30616"/>
        <dbReference type="ChEBI" id="CHEBI:33019"/>
        <dbReference type="ChEBI" id="CHEBI:78442"/>
        <dbReference type="ChEBI" id="CHEBI:78520"/>
        <dbReference type="ChEBI" id="CHEBI:456215"/>
        <dbReference type="EC" id="6.1.1.17"/>
    </reaction>
</comment>
<dbReference type="Pfam" id="PF19269">
    <property type="entry name" value="Anticodon_2"/>
    <property type="match status" value="1"/>
</dbReference>
<keyword evidence="2 8" id="KW-0963">Cytoplasm</keyword>
<feature type="short sequence motif" description="'KMSKS' region" evidence="8">
    <location>
        <begin position="252"/>
        <end position="256"/>
    </location>
</feature>
<feature type="domain" description="Glutamyl/glutaminyl-tRNA synthetase class Ib catalytic" evidence="9">
    <location>
        <begin position="5"/>
        <end position="321"/>
    </location>
</feature>
<evidence type="ECO:0000256" key="1">
    <source>
        <dbReference type="ARBA" id="ARBA00007894"/>
    </source>
</evidence>
<dbReference type="PANTHER" id="PTHR43311">
    <property type="entry name" value="GLUTAMATE--TRNA LIGASE"/>
    <property type="match status" value="1"/>
</dbReference>
<feature type="binding site" evidence="8">
    <location>
        <position position="135"/>
    </location>
    <ligand>
        <name>Zn(2+)</name>
        <dbReference type="ChEBI" id="CHEBI:29105"/>
    </ligand>
</feature>
<dbReference type="InterPro" id="IPR045462">
    <property type="entry name" value="aa-tRNA-synth_I_cd-bd"/>
</dbReference>
<dbReference type="InterPro" id="IPR000924">
    <property type="entry name" value="Glu/Gln-tRNA-synth"/>
</dbReference>
<protein>
    <recommendedName>
        <fullName evidence="8">Glutamate--tRNA ligase</fullName>
        <ecNumber evidence="8">6.1.1.17</ecNumber>
    </recommendedName>
    <alternativeName>
        <fullName evidence="8">Glutamyl-tRNA synthetase</fullName>
        <shortName evidence="8">GluRS</shortName>
    </alternativeName>
</protein>
<keyword evidence="3 8" id="KW-0436">Ligase</keyword>
<name>K4LG20_THEPS</name>
<comment type="similarity">
    <text evidence="1 8">Belongs to the class-I aminoacyl-tRNA synthetase family. Glutamate--tRNA ligase type 1 subfamily.</text>
</comment>
<sequence length="499" mass="56749">MDRNIRVRFAPSPTGDLHIGGARTALFNWLFARHNGGRLILRIDDTDLVRSTEESTRGILSALRWLGIDWDEGPEVGGEYGPYFQSQRLSLYEEVAQDLVAKGLAYYCYCTPEELAERRKQALAEGKAPRYDGRCRHLTTAERLKKEEKGLRPAVRLRVPDVGETVVHDYFRGDVSFSHDVLDDFIIVKSNGMPTYNFACVVDDAFMKITHILRAEEHLSNTPRQILIYQAIDRPLPVFAHVPMILAPDRSKLSKRHGATSVEEFRDMGYLPAALINYLALLGWSPEGEEEILSITELVRQFTLERVGKTAAIYDLKKLTWINGHYLNQEDLDLIVDLAVPFLQRKNLIPAEPTPEEMEYIRKVVGAVRTRVKTLAEIAEASEYFFSDDFSYDEKGVRKHFQKAGVAERLEMARRRLAETEPFDLESTEKAYRDLSAELGIKAGEIIHPTRLALTGRTMGPGLFDIMVILGKEKTLNRLERAINFIKGLVVQEGHVKFQ</sequence>
<reference evidence="11 12" key="1">
    <citation type="journal article" date="2012" name="BMC Genomics">
        <title>Genome-guided analysis of physiological and morphological traits of the fermentative acetate oxidizer Thermacetogenium phaeum.</title>
        <authorList>
            <person name="Oehler D."/>
            <person name="Poehlein A."/>
            <person name="Leimbach A."/>
            <person name="Muller N."/>
            <person name="Daniel R."/>
            <person name="Gottschalk G."/>
            <person name="Schink B."/>
        </authorList>
    </citation>
    <scope>NUCLEOTIDE SEQUENCE [LARGE SCALE GENOMIC DNA]</scope>
    <source>
        <strain evidence="12">ATCC BAA-254 / DSM 26808 / PB</strain>
    </source>
</reference>
<dbReference type="Gene3D" id="3.40.50.620">
    <property type="entry name" value="HUPs"/>
    <property type="match status" value="1"/>
</dbReference>
<dbReference type="InterPro" id="IPR004527">
    <property type="entry name" value="Glu-tRNA-ligase_bac/mito"/>
</dbReference>
<organism evidence="11 12">
    <name type="scientific">Thermacetogenium phaeum (strain ATCC BAA-254 / DSM 26808 / PB)</name>
    <dbReference type="NCBI Taxonomy" id="1089553"/>
    <lineage>
        <taxon>Bacteria</taxon>
        <taxon>Bacillati</taxon>
        <taxon>Bacillota</taxon>
        <taxon>Clostridia</taxon>
        <taxon>Thermoanaerobacterales</taxon>
        <taxon>Thermoanaerobacteraceae</taxon>
        <taxon>Thermacetogenium</taxon>
    </lineage>
</organism>
<dbReference type="GO" id="GO:0005829">
    <property type="term" value="C:cytosol"/>
    <property type="evidence" value="ECO:0007669"/>
    <property type="project" value="TreeGrafter"/>
</dbReference>
<dbReference type="HAMAP" id="MF_00022">
    <property type="entry name" value="Glu_tRNA_synth_type1"/>
    <property type="match status" value="1"/>
</dbReference>
<dbReference type="PRINTS" id="PR00987">
    <property type="entry name" value="TRNASYNTHGLU"/>
</dbReference>
<dbReference type="KEGG" id="tpz:Tph_c17650"/>
<dbReference type="InterPro" id="IPR020058">
    <property type="entry name" value="Glu/Gln-tRNA-synth_Ib_cat-dom"/>
</dbReference>
<keyword evidence="8" id="KW-0862">Zinc</keyword>
<comment type="function">
    <text evidence="8">Catalyzes the attachment of glutamate to tRNA(Glu) in a two-step reaction: glutamate is first activated by ATP to form Glu-AMP and then transferred to the acceptor end of tRNA(Glu).</text>
</comment>
<dbReference type="FunFam" id="3.40.50.620:FF:000045">
    <property type="entry name" value="Glutamate--tRNA ligase, mitochondrial"/>
    <property type="match status" value="1"/>
</dbReference>
<dbReference type="AlphaFoldDB" id="K4LG20"/>
<feature type="binding site" evidence="8">
    <location>
        <position position="137"/>
    </location>
    <ligand>
        <name>Zn(2+)</name>
        <dbReference type="ChEBI" id="CHEBI:29105"/>
    </ligand>
</feature>
<feature type="binding site" evidence="8">
    <location>
        <position position="255"/>
    </location>
    <ligand>
        <name>ATP</name>
        <dbReference type="ChEBI" id="CHEBI:30616"/>
    </ligand>
</feature>
<evidence type="ECO:0000313" key="11">
    <source>
        <dbReference type="EMBL" id="AFV11966.1"/>
    </source>
</evidence>
<evidence type="ECO:0000256" key="5">
    <source>
        <dbReference type="ARBA" id="ARBA00022840"/>
    </source>
</evidence>
<dbReference type="EC" id="6.1.1.17" evidence="8"/>
<evidence type="ECO:0000256" key="6">
    <source>
        <dbReference type="ARBA" id="ARBA00022917"/>
    </source>
</evidence>
<feature type="binding site" evidence="8">
    <location>
        <position position="108"/>
    </location>
    <ligand>
        <name>Zn(2+)</name>
        <dbReference type="ChEBI" id="CHEBI:29105"/>
    </ligand>
</feature>
<dbReference type="InterPro" id="IPR008925">
    <property type="entry name" value="aa_tRNA-synth_I_cd-bd_sf"/>
</dbReference>
<dbReference type="NCBIfam" id="TIGR00464">
    <property type="entry name" value="gltX_bact"/>
    <property type="match status" value="1"/>
</dbReference>
<keyword evidence="8" id="KW-0479">Metal-binding</keyword>
<dbReference type="STRING" id="1089553.Tph_c17650"/>
<feature type="domain" description="Aminoacyl-tRNA synthetase class I anticodon-binding" evidence="10">
    <location>
        <begin position="336"/>
        <end position="483"/>
    </location>
</feature>
<evidence type="ECO:0000256" key="3">
    <source>
        <dbReference type="ARBA" id="ARBA00022598"/>
    </source>
</evidence>
<comment type="cofactor">
    <cofactor evidence="8">
        <name>Zn(2+)</name>
        <dbReference type="ChEBI" id="CHEBI:29105"/>
    </cofactor>
    <text evidence="8">Binds 1 zinc ion per subunit.</text>
</comment>
<evidence type="ECO:0000256" key="7">
    <source>
        <dbReference type="ARBA" id="ARBA00023146"/>
    </source>
</evidence>
<dbReference type="SUPFAM" id="SSF48163">
    <property type="entry name" value="An anticodon-binding domain of class I aminoacyl-tRNA synthetases"/>
    <property type="match status" value="1"/>
</dbReference>
<dbReference type="RefSeq" id="WP_015050844.1">
    <property type="nucleotide sequence ID" value="NC_018870.1"/>
</dbReference>
<keyword evidence="12" id="KW-1185">Reference proteome</keyword>
<dbReference type="HOGENOM" id="CLU_015768_6_3_9"/>
<dbReference type="GO" id="GO:0006424">
    <property type="term" value="P:glutamyl-tRNA aminoacylation"/>
    <property type="evidence" value="ECO:0007669"/>
    <property type="project" value="UniProtKB-UniRule"/>
</dbReference>
<dbReference type="InterPro" id="IPR033910">
    <property type="entry name" value="GluRS_core"/>
</dbReference>
<proteinExistence type="inferred from homology"/>
<comment type="subunit">
    <text evidence="8">Monomer.</text>
</comment>
<evidence type="ECO:0000256" key="8">
    <source>
        <dbReference type="HAMAP-Rule" id="MF_00022"/>
    </source>
</evidence>
<evidence type="ECO:0000313" key="12">
    <source>
        <dbReference type="Proteomes" id="UP000000467"/>
    </source>
</evidence>
<dbReference type="PROSITE" id="PS00178">
    <property type="entry name" value="AA_TRNA_LIGASE_I"/>
    <property type="match status" value="1"/>
</dbReference>
<evidence type="ECO:0000259" key="9">
    <source>
        <dbReference type="Pfam" id="PF00749"/>
    </source>
</evidence>
<dbReference type="InterPro" id="IPR014729">
    <property type="entry name" value="Rossmann-like_a/b/a_fold"/>
</dbReference>
<dbReference type="InterPro" id="IPR020752">
    <property type="entry name" value="Glu-tRNA-synth_I_codon-bd_sub1"/>
</dbReference>
<evidence type="ECO:0000256" key="2">
    <source>
        <dbReference type="ARBA" id="ARBA00022490"/>
    </source>
</evidence>
<keyword evidence="6 8" id="KW-0648">Protein biosynthesis</keyword>
<dbReference type="Pfam" id="PF00749">
    <property type="entry name" value="tRNA-synt_1c"/>
    <property type="match status" value="1"/>
</dbReference>
<dbReference type="GO" id="GO:0008270">
    <property type="term" value="F:zinc ion binding"/>
    <property type="evidence" value="ECO:0007669"/>
    <property type="project" value="UniProtKB-UniRule"/>
</dbReference>
<dbReference type="GO" id="GO:0005524">
    <property type="term" value="F:ATP binding"/>
    <property type="evidence" value="ECO:0007669"/>
    <property type="project" value="UniProtKB-UniRule"/>
</dbReference>
<dbReference type="OrthoDB" id="9807503at2"/>
<keyword evidence="4 8" id="KW-0547">Nucleotide-binding</keyword>
<dbReference type="Proteomes" id="UP000000467">
    <property type="component" value="Chromosome"/>
</dbReference>
<dbReference type="InterPro" id="IPR020751">
    <property type="entry name" value="aa-tRNA-synth_I_codon-bd_sub2"/>
</dbReference>